<sequence length="109" mass="12914">MASNSDSIFYVLSYLRRHPEAFYFAKNKYDNVVQIFIKDDLQIADADIYFPQNRLMVNRLQDDFLAQHGNLLDYFWEQSGHRPSGYHEVWATSSHLIDSNVFLIELSYE</sequence>
<gene>
    <name evidence="1" type="ORF">FC14_GL001715</name>
</gene>
<comment type="caution">
    <text evidence="1">The sequence shown here is derived from an EMBL/GenBank/DDBJ whole genome shotgun (WGS) entry which is preliminary data.</text>
</comment>
<evidence type="ECO:0000313" key="1">
    <source>
        <dbReference type="EMBL" id="KRM64738.1"/>
    </source>
</evidence>
<proteinExistence type="predicted"/>
<dbReference type="Proteomes" id="UP000051008">
    <property type="component" value="Unassembled WGS sequence"/>
</dbReference>
<dbReference type="EMBL" id="AYYP01000026">
    <property type="protein sequence ID" value="KRM64738.1"/>
    <property type="molecule type" value="Genomic_DNA"/>
</dbReference>
<protein>
    <submittedName>
        <fullName evidence="1">Uncharacterized protein</fullName>
    </submittedName>
</protein>
<reference evidence="1 2" key="1">
    <citation type="journal article" date="2015" name="Genome Announc.">
        <title>Expanding the biotechnology potential of lactobacilli through comparative genomics of 213 strains and associated genera.</title>
        <authorList>
            <person name="Sun Z."/>
            <person name="Harris H.M."/>
            <person name="McCann A."/>
            <person name="Guo C."/>
            <person name="Argimon S."/>
            <person name="Zhang W."/>
            <person name="Yang X."/>
            <person name="Jeffery I.B."/>
            <person name="Cooney J.C."/>
            <person name="Kagawa T.F."/>
            <person name="Liu W."/>
            <person name="Song Y."/>
            <person name="Salvetti E."/>
            <person name="Wrobel A."/>
            <person name="Rasinkangas P."/>
            <person name="Parkhill J."/>
            <person name="Rea M.C."/>
            <person name="O'Sullivan O."/>
            <person name="Ritari J."/>
            <person name="Douillard F.P."/>
            <person name="Paul Ross R."/>
            <person name="Yang R."/>
            <person name="Briner A.E."/>
            <person name="Felis G.E."/>
            <person name="de Vos W.M."/>
            <person name="Barrangou R."/>
            <person name="Klaenhammer T.R."/>
            <person name="Caufield P.W."/>
            <person name="Cui Y."/>
            <person name="Zhang H."/>
            <person name="O'Toole P.W."/>
        </authorList>
    </citation>
    <scope>NUCLEOTIDE SEQUENCE [LARGE SCALE GENOMIC DNA]</scope>
    <source>
        <strain evidence="1 2">DSM 20509</strain>
    </source>
</reference>
<dbReference type="PATRIC" id="fig|1423718.3.peg.1779"/>
<accession>A0A0R2ADN7</accession>
<organism evidence="1 2">
    <name type="scientific">Ligilactobacillus agilis DSM 20509</name>
    <dbReference type="NCBI Taxonomy" id="1423718"/>
    <lineage>
        <taxon>Bacteria</taxon>
        <taxon>Bacillati</taxon>
        <taxon>Bacillota</taxon>
        <taxon>Bacilli</taxon>
        <taxon>Lactobacillales</taxon>
        <taxon>Lactobacillaceae</taxon>
        <taxon>Ligilactobacillus</taxon>
    </lineage>
</organism>
<name>A0A0R2ADN7_9LACO</name>
<keyword evidence="2" id="KW-1185">Reference proteome</keyword>
<dbReference type="OrthoDB" id="2248079at2"/>
<evidence type="ECO:0000313" key="2">
    <source>
        <dbReference type="Proteomes" id="UP000051008"/>
    </source>
</evidence>
<dbReference type="RefSeq" id="WP_056976572.1">
    <property type="nucleotide sequence ID" value="NZ_AYYP01000026.1"/>
</dbReference>
<dbReference type="AlphaFoldDB" id="A0A0R2ADN7"/>